<accession>A0A518HB75</accession>
<reference evidence="2 3" key="1">
    <citation type="submission" date="2019-02" db="EMBL/GenBank/DDBJ databases">
        <title>Deep-cultivation of Planctomycetes and their phenomic and genomic characterization uncovers novel biology.</title>
        <authorList>
            <person name="Wiegand S."/>
            <person name="Jogler M."/>
            <person name="Boedeker C."/>
            <person name="Pinto D."/>
            <person name="Vollmers J."/>
            <person name="Rivas-Marin E."/>
            <person name="Kohn T."/>
            <person name="Peeters S.H."/>
            <person name="Heuer A."/>
            <person name="Rast P."/>
            <person name="Oberbeckmann S."/>
            <person name="Bunk B."/>
            <person name="Jeske O."/>
            <person name="Meyerdierks A."/>
            <person name="Storesund J.E."/>
            <person name="Kallscheuer N."/>
            <person name="Luecker S."/>
            <person name="Lage O.M."/>
            <person name="Pohl T."/>
            <person name="Merkel B.J."/>
            <person name="Hornburger P."/>
            <person name="Mueller R.-W."/>
            <person name="Bruemmer F."/>
            <person name="Labrenz M."/>
            <person name="Spormann A.M."/>
            <person name="Op den Camp H."/>
            <person name="Overmann J."/>
            <person name="Amann R."/>
            <person name="Jetten M.S.M."/>
            <person name="Mascher T."/>
            <person name="Medema M.H."/>
            <person name="Devos D.P."/>
            <person name="Kaster A.-K."/>
            <person name="Ovreas L."/>
            <person name="Rohde M."/>
            <person name="Galperin M.Y."/>
            <person name="Jogler C."/>
        </authorList>
    </citation>
    <scope>NUCLEOTIDE SEQUENCE [LARGE SCALE GENOMIC DNA]</scope>
    <source>
        <strain evidence="2 3">ElP</strain>
    </source>
</reference>
<feature type="region of interest" description="Disordered" evidence="1">
    <location>
        <begin position="38"/>
        <end position="110"/>
    </location>
</feature>
<evidence type="ECO:0000256" key="1">
    <source>
        <dbReference type="SAM" id="MobiDB-lite"/>
    </source>
</evidence>
<proteinExistence type="predicted"/>
<sequence>MPLLPLLLTLWLGGPGQAVDRPQVSAPVAAAEPAASCHPTTSRLGIAPDTLRPEALAAFSEGEGSEDGLDGAVGTRADRHPGRPTDDRSPSRRPPLARRRYPDRSASLRC</sequence>
<dbReference type="RefSeq" id="WP_145276359.1">
    <property type="nucleotide sequence ID" value="NZ_CP036426.1"/>
</dbReference>
<dbReference type="Proteomes" id="UP000317835">
    <property type="component" value="Chromosome"/>
</dbReference>
<evidence type="ECO:0000313" key="2">
    <source>
        <dbReference type="EMBL" id="QDV38112.1"/>
    </source>
</evidence>
<organism evidence="2 3">
    <name type="scientific">Tautonia plasticadhaerens</name>
    <dbReference type="NCBI Taxonomy" id="2527974"/>
    <lineage>
        <taxon>Bacteria</taxon>
        <taxon>Pseudomonadati</taxon>
        <taxon>Planctomycetota</taxon>
        <taxon>Planctomycetia</taxon>
        <taxon>Isosphaerales</taxon>
        <taxon>Isosphaeraceae</taxon>
        <taxon>Tautonia</taxon>
    </lineage>
</organism>
<dbReference type="EMBL" id="CP036426">
    <property type="protein sequence ID" value="QDV38112.1"/>
    <property type="molecule type" value="Genomic_DNA"/>
</dbReference>
<feature type="compositionally biased region" description="Basic and acidic residues" evidence="1">
    <location>
        <begin position="76"/>
        <end position="90"/>
    </location>
</feature>
<gene>
    <name evidence="2" type="ORF">ElP_60610</name>
</gene>
<protein>
    <submittedName>
        <fullName evidence="2">Uncharacterized protein</fullName>
    </submittedName>
</protein>
<evidence type="ECO:0000313" key="3">
    <source>
        <dbReference type="Proteomes" id="UP000317835"/>
    </source>
</evidence>
<dbReference type="KEGG" id="tpla:ElP_60610"/>
<keyword evidence="3" id="KW-1185">Reference proteome</keyword>
<dbReference type="AlphaFoldDB" id="A0A518HB75"/>
<name>A0A518HB75_9BACT</name>